<evidence type="ECO:0000256" key="6">
    <source>
        <dbReference type="SAM" id="MobiDB-lite"/>
    </source>
</evidence>
<feature type="compositionally biased region" description="Low complexity" evidence="6">
    <location>
        <begin position="217"/>
        <end position="289"/>
    </location>
</feature>
<keyword evidence="4" id="KW-0862">Zinc</keyword>
<dbReference type="InterPro" id="IPR017455">
    <property type="entry name" value="Znf_FYVE-rel"/>
</dbReference>
<dbReference type="SMART" id="SM00064">
    <property type="entry name" value="FYVE"/>
    <property type="match status" value="1"/>
</dbReference>
<dbReference type="CDD" id="cd15750">
    <property type="entry name" value="FYVE_CARP"/>
    <property type="match status" value="1"/>
</dbReference>
<dbReference type="SUPFAM" id="SSF57850">
    <property type="entry name" value="RING/U-box"/>
    <property type="match status" value="1"/>
</dbReference>
<dbReference type="SMART" id="SM00184">
    <property type="entry name" value="RING"/>
    <property type="match status" value="2"/>
</dbReference>
<dbReference type="PANTHER" id="PTHR14879:SF15">
    <property type="entry name" value="E3 UBIQUITIN-PROTEIN LIGASE RIFIFYLIN-LIKE PROTEIN"/>
    <property type="match status" value="1"/>
</dbReference>
<dbReference type="SUPFAM" id="SSF68906">
    <property type="entry name" value="SAP domain"/>
    <property type="match status" value="1"/>
</dbReference>
<evidence type="ECO:0000313" key="9">
    <source>
        <dbReference type="EMBL" id="KAK3745354.1"/>
    </source>
</evidence>
<dbReference type="Pfam" id="PF23632">
    <property type="entry name" value="SAP_RNF34_RFFL"/>
    <property type="match status" value="1"/>
</dbReference>
<sequence length="567" mass="60961">MGAGAVSGHKNSKENSSGSNSSNTPTREKPRREAGQASLTAPNSCAKPLPSTNMSCELCSVNFTFFKRKKYCVECQRYFCSTCLPKPPSSAPPGRQCSKCRLLLSGCFTRTDLQHYKVKDIRCFLKVKNISMAGCKEKHDLVELVLTHFCTQQGRNVAGRDETEHEILVRQMAAHMRNVSFVQEESQGSLGSGSSNTSNSVPEQIGGGNSQQSPPLATTTSNASASSATAATADSSGAGATSSSSSFSTAAPACASSSQPSAAPAAAEENSTNAAEQRNMGSSEGSSSGQDGERALEEDLEERINSLNTDRLRDLLEAMERLQETFAASQEEEDDAPPAPAIRRTQLEDVKSVEDVENLTVRQLKELLVNNFVDYRGCCERSELVDRVKALWIDHQENLAIAQEIQEEEEAEAASRSSKKAESDISKNSPIHEGSSAVEVESTSAKQAAPDGEKASNIPQHSSSSLDSLDPGAQQKLVEDSSARSTSPQRMTLEATSGDAPQPDPSSPGRRARNQHDSLCNICMDSLADCILLECGHMVTCTQCGKRLANCPICRQYISRVVRVFRS</sequence>
<feature type="domain" description="RING-type" evidence="7">
    <location>
        <begin position="520"/>
        <end position="555"/>
    </location>
</feature>
<dbReference type="Gene3D" id="1.10.720.30">
    <property type="entry name" value="SAP domain"/>
    <property type="match status" value="1"/>
</dbReference>
<dbReference type="Proteomes" id="UP001283361">
    <property type="component" value="Unassembled WGS sequence"/>
</dbReference>
<dbReference type="InterPro" id="IPR057299">
    <property type="entry name" value="RNF34_RFFL_SAP"/>
</dbReference>
<feature type="compositionally biased region" description="Low complexity" evidence="6">
    <location>
        <begin position="14"/>
        <end position="23"/>
    </location>
</feature>
<dbReference type="CDD" id="cd16500">
    <property type="entry name" value="RING-HC_CARP"/>
    <property type="match status" value="1"/>
</dbReference>
<dbReference type="PROSITE" id="PS50178">
    <property type="entry name" value="ZF_FYVE"/>
    <property type="match status" value="1"/>
</dbReference>
<comment type="caution">
    <text evidence="9">The sequence shown here is derived from an EMBL/GenBank/DDBJ whole genome shotgun (WGS) entry which is preliminary data.</text>
</comment>
<keyword evidence="3 5" id="KW-0863">Zinc-finger</keyword>
<dbReference type="PANTHER" id="PTHR14879">
    <property type="entry name" value="CASPASE REGULATOR, RING FINGER DOMAIN-CONTAINING"/>
    <property type="match status" value="1"/>
</dbReference>
<organism evidence="9 10">
    <name type="scientific">Elysia crispata</name>
    <name type="common">lettuce slug</name>
    <dbReference type="NCBI Taxonomy" id="231223"/>
    <lineage>
        <taxon>Eukaryota</taxon>
        <taxon>Metazoa</taxon>
        <taxon>Spiralia</taxon>
        <taxon>Lophotrochozoa</taxon>
        <taxon>Mollusca</taxon>
        <taxon>Gastropoda</taxon>
        <taxon>Heterobranchia</taxon>
        <taxon>Euthyneura</taxon>
        <taxon>Panpulmonata</taxon>
        <taxon>Sacoglossa</taxon>
        <taxon>Placobranchoidea</taxon>
        <taxon>Plakobranchidae</taxon>
        <taxon>Elysia</taxon>
    </lineage>
</organism>
<dbReference type="FunFam" id="3.30.40.10:FF:000110">
    <property type="entry name" value="E3 ubiquitin-protein ligase RNF34 isoform X1"/>
    <property type="match status" value="1"/>
</dbReference>
<evidence type="ECO:0000259" key="8">
    <source>
        <dbReference type="PROSITE" id="PS50178"/>
    </source>
</evidence>
<keyword evidence="10" id="KW-1185">Reference proteome</keyword>
<dbReference type="GO" id="GO:1902042">
    <property type="term" value="P:negative regulation of extrinsic apoptotic signaling pathway via death domain receptors"/>
    <property type="evidence" value="ECO:0007669"/>
    <property type="project" value="TreeGrafter"/>
</dbReference>
<dbReference type="GO" id="GO:0070936">
    <property type="term" value="P:protein K48-linked ubiquitination"/>
    <property type="evidence" value="ECO:0007669"/>
    <property type="project" value="TreeGrafter"/>
</dbReference>
<evidence type="ECO:0000256" key="4">
    <source>
        <dbReference type="ARBA" id="ARBA00022833"/>
    </source>
</evidence>
<dbReference type="Pfam" id="PF22968">
    <property type="entry name" value="RNF34L-like_3rd"/>
    <property type="match status" value="1"/>
</dbReference>
<evidence type="ECO:0000256" key="3">
    <source>
        <dbReference type="ARBA" id="ARBA00022771"/>
    </source>
</evidence>
<reference evidence="9" key="1">
    <citation type="journal article" date="2023" name="G3 (Bethesda)">
        <title>A reference genome for the long-term kleptoplast-retaining sea slug Elysia crispata morphotype clarki.</title>
        <authorList>
            <person name="Eastman K.E."/>
            <person name="Pendleton A.L."/>
            <person name="Shaikh M.A."/>
            <person name="Suttiyut T."/>
            <person name="Ogas R."/>
            <person name="Tomko P."/>
            <person name="Gavelis G."/>
            <person name="Widhalm J.R."/>
            <person name="Wisecaver J.H."/>
        </authorList>
    </citation>
    <scope>NUCLEOTIDE SEQUENCE</scope>
    <source>
        <strain evidence="9">ECLA1</strain>
    </source>
</reference>
<dbReference type="InterPro" id="IPR000306">
    <property type="entry name" value="Znf_FYVE"/>
</dbReference>
<accession>A0AAE1CYH5</accession>
<feature type="compositionally biased region" description="Low complexity" evidence="6">
    <location>
        <begin position="186"/>
        <end position="200"/>
    </location>
</feature>
<feature type="domain" description="FYVE-type" evidence="8">
    <location>
        <begin position="50"/>
        <end position="105"/>
    </location>
</feature>
<dbReference type="PROSITE" id="PS50089">
    <property type="entry name" value="ZF_RING_2"/>
    <property type="match status" value="1"/>
</dbReference>
<dbReference type="InterPro" id="IPR036361">
    <property type="entry name" value="SAP_dom_sf"/>
</dbReference>
<evidence type="ECO:0000259" key="7">
    <source>
        <dbReference type="PROSITE" id="PS50089"/>
    </source>
</evidence>
<dbReference type="GO" id="GO:0005737">
    <property type="term" value="C:cytoplasm"/>
    <property type="evidence" value="ECO:0007669"/>
    <property type="project" value="TreeGrafter"/>
</dbReference>
<gene>
    <name evidence="9" type="ORF">RRG08_045073</name>
</gene>
<feature type="region of interest" description="Disordered" evidence="6">
    <location>
        <begin position="1"/>
        <end position="44"/>
    </location>
</feature>
<dbReference type="InterPro" id="IPR055111">
    <property type="entry name" value="RNF34_RFFL_HeH"/>
</dbReference>
<dbReference type="InterPro" id="IPR001841">
    <property type="entry name" value="Znf_RING"/>
</dbReference>
<dbReference type="GO" id="GO:0061630">
    <property type="term" value="F:ubiquitin protein ligase activity"/>
    <property type="evidence" value="ECO:0007669"/>
    <property type="project" value="TreeGrafter"/>
</dbReference>
<feature type="region of interest" description="Disordered" evidence="6">
    <location>
        <begin position="410"/>
        <end position="513"/>
    </location>
</feature>
<keyword evidence="2" id="KW-0479">Metal-binding</keyword>
<dbReference type="GO" id="GO:0043161">
    <property type="term" value="P:proteasome-mediated ubiquitin-dependent protein catabolic process"/>
    <property type="evidence" value="ECO:0007669"/>
    <property type="project" value="TreeGrafter"/>
</dbReference>
<evidence type="ECO:0008006" key="11">
    <source>
        <dbReference type="Google" id="ProtNLM"/>
    </source>
</evidence>
<proteinExistence type="predicted"/>
<dbReference type="InterPro" id="IPR011011">
    <property type="entry name" value="Znf_FYVE_PHD"/>
</dbReference>
<dbReference type="InterPro" id="IPR013083">
    <property type="entry name" value="Znf_RING/FYVE/PHD"/>
</dbReference>
<dbReference type="EMBL" id="JAWDGP010006227">
    <property type="protein sequence ID" value="KAK3745354.1"/>
    <property type="molecule type" value="Genomic_DNA"/>
</dbReference>
<evidence type="ECO:0000256" key="2">
    <source>
        <dbReference type="ARBA" id="ARBA00022723"/>
    </source>
</evidence>
<comment type="subcellular location">
    <subcellularLocation>
        <location evidence="1">Cell membrane</location>
        <topology evidence="1">Peripheral membrane protein</topology>
    </subcellularLocation>
</comment>
<evidence type="ECO:0000313" key="10">
    <source>
        <dbReference type="Proteomes" id="UP001283361"/>
    </source>
</evidence>
<dbReference type="AlphaFoldDB" id="A0AAE1CYH5"/>
<dbReference type="InterPro" id="IPR051728">
    <property type="entry name" value="RING-FYVE_E3_ubiquitin-ligase"/>
</dbReference>
<dbReference type="Pfam" id="PF13920">
    <property type="entry name" value="zf-C3HC4_3"/>
    <property type="match status" value="1"/>
</dbReference>
<feature type="region of interest" description="Disordered" evidence="6">
    <location>
        <begin position="183"/>
        <end position="297"/>
    </location>
</feature>
<dbReference type="GO" id="GO:0008270">
    <property type="term" value="F:zinc ion binding"/>
    <property type="evidence" value="ECO:0007669"/>
    <property type="project" value="UniProtKB-KW"/>
</dbReference>
<dbReference type="Gene3D" id="1.10.720.140">
    <property type="match status" value="1"/>
</dbReference>
<dbReference type="Gene3D" id="3.30.40.10">
    <property type="entry name" value="Zinc/RING finger domain, C3HC4 (zinc finger)"/>
    <property type="match status" value="1"/>
</dbReference>
<evidence type="ECO:0000256" key="1">
    <source>
        <dbReference type="ARBA" id="ARBA00004202"/>
    </source>
</evidence>
<name>A0AAE1CYH5_9GAST</name>
<protein>
    <recommendedName>
        <fullName evidence="11">RING-type domain-containing protein</fullName>
    </recommendedName>
</protein>
<dbReference type="GO" id="GO:0005886">
    <property type="term" value="C:plasma membrane"/>
    <property type="evidence" value="ECO:0007669"/>
    <property type="project" value="UniProtKB-SubCell"/>
</dbReference>
<dbReference type="SUPFAM" id="SSF57903">
    <property type="entry name" value="FYVE/PHD zinc finger"/>
    <property type="match status" value="1"/>
</dbReference>
<evidence type="ECO:0000256" key="5">
    <source>
        <dbReference type="PROSITE-ProRule" id="PRU00175"/>
    </source>
</evidence>
<feature type="compositionally biased region" description="Polar residues" evidence="6">
    <location>
        <begin position="457"/>
        <end position="467"/>
    </location>
</feature>